<evidence type="ECO:0000259" key="2">
    <source>
        <dbReference type="PROSITE" id="PS51085"/>
    </source>
</evidence>
<dbReference type="Gene3D" id="3.10.20.30">
    <property type="match status" value="1"/>
</dbReference>
<dbReference type="Pfam" id="PF00111">
    <property type="entry name" value="Fer2"/>
    <property type="match status" value="1"/>
</dbReference>
<dbReference type="EMBL" id="JACRAF010000015">
    <property type="protein sequence ID" value="MBI4920933.1"/>
    <property type="molecule type" value="Genomic_DNA"/>
</dbReference>
<dbReference type="InterPro" id="IPR006058">
    <property type="entry name" value="2Fe2S_fd_BS"/>
</dbReference>
<organism evidence="3 4">
    <name type="scientific">Devosia nanyangense</name>
    <dbReference type="NCBI Taxonomy" id="1228055"/>
    <lineage>
        <taxon>Bacteria</taxon>
        <taxon>Pseudomonadati</taxon>
        <taxon>Pseudomonadota</taxon>
        <taxon>Alphaproteobacteria</taxon>
        <taxon>Hyphomicrobiales</taxon>
        <taxon>Devosiaceae</taxon>
        <taxon>Devosia</taxon>
    </lineage>
</organism>
<evidence type="ECO:0000256" key="1">
    <source>
        <dbReference type="SAM" id="MobiDB-lite"/>
    </source>
</evidence>
<accession>A0A933NXS9</accession>
<dbReference type="InterPro" id="IPR001041">
    <property type="entry name" value="2Fe-2S_ferredoxin-type"/>
</dbReference>
<dbReference type="PROSITE" id="PS51085">
    <property type="entry name" value="2FE2S_FER_2"/>
    <property type="match status" value="1"/>
</dbReference>
<name>A0A933NXS9_9HYPH</name>
<dbReference type="InterPro" id="IPR012675">
    <property type="entry name" value="Beta-grasp_dom_sf"/>
</dbReference>
<comment type="caution">
    <text evidence="3">The sequence shown here is derived from an EMBL/GenBank/DDBJ whole genome shotgun (WGS) entry which is preliminary data.</text>
</comment>
<dbReference type="CDD" id="cd00207">
    <property type="entry name" value="fer2"/>
    <property type="match status" value="1"/>
</dbReference>
<dbReference type="AlphaFoldDB" id="A0A933NXS9"/>
<sequence>MISITFLTNDGKTVSAPDDSNLLRVSLRERGGIPFKCGAGICGTCRCKIESGLEHADKVKPKERNHLTQDDIAQGYRMACQTFLKGDVAVSWIPLDQRKPAPLTRPSPSPSYALERKAE</sequence>
<gene>
    <name evidence="3" type="ORF">HY834_04235</name>
</gene>
<proteinExistence type="predicted"/>
<dbReference type="GO" id="GO:0051537">
    <property type="term" value="F:2 iron, 2 sulfur cluster binding"/>
    <property type="evidence" value="ECO:0007669"/>
    <property type="project" value="InterPro"/>
</dbReference>
<reference evidence="3" key="1">
    <citation type="submission" date="2020-07" db="EMBL/GenBank/DDBJ databases">
        <title>Huge and variable diversity of episymbiotic CPR bacteria and DPANN archaea in groundwater ecosystems.</title>
        <authorList>
            <person name="He C.Y."/>
            <person name="Keren R."/>
            <person name="Whittaker M."/>
            <person name="Farag I.F."/>
            <person name="Doudna J."/>
            <person name="Cate J.H.D."/>
            <person name="Banfield J.F."/>
        </authorList>
    </citation>
    <scope>NUCLEOTIDE SEQUENCE</scope>
    <source>
        <strain evidence="3">NC_groundwater_1586_Pr3_B-0.1um_66_15</strain>
    </source>
</reference>
<feature type="domain" description="2Fe-2S ferredoxin-type" evidence="2">
    <location>
        <begin position="2"/>
        <end position="96"/>
    </location>
</feature>
<dbReference type="Proteomes" id="UP000782610">
    <property type="component" value="Unassembled WGS sequence"/>
</dbReference>
<evidence type="ECO:0000313" key="3">
    <source>
        <dbReference type="EMBL" id="MBI4920933.1"/>
    </source>
</evidence>
<feature type="region of interest" description="Disordered" evidence="1">
    <location>
        <begin position="97"/>
        <end position="119"/>
    </location>
</feature>
<dbReference type="PROSITE" id="PS00197">
    <property type="entry name" value="2FE2S_FER_1"/>
    <property type="match status" value="1"/>
</dbReference>
<protein>
    <submittedName>
        <fullName evidence="3">2Fe-2S iron-sulfur cluster binding domain-containing protein</fullName>
    </submittedName>
</protein>
<dbReference type="SUPFAM" id="SSF54292">
    <property type="entry name" value="2Fe-2S ferredoxin-like"/>
    <property type="match status" value="1"/>
</dbReference>
<dbReference type="InterPro" id="IPR036010">
    <property type="entry name" value="2Fe-2S_ferredoxin-like_sf"/>
</dbReference>
<evidence type="ECO:0000313" key="4">
    <source>
        <dbReference type="Proteomes" id="UP000782610"/>
    </source>
</evidence>